<feature type="region of interest" description="Disordered" evidence="1">
    <location>
        <begin position="57"/>
        <end position="107"/>
    </location>
</feature>
<accession>A0A9W6BLW8</accession>
<dbReference type="OrthoDB" id="545233at2759"/>
<evidence type="ECO:0000256" key="1">
    <source>
        <dbReference type="SAM" id="MobiDB-lite"/>
    </source>
</evidence>
<name>A0A9W6BLW8_9CHLO</name>
<gene>
    <name evidence="2" type="primary">PLEST006376</name>
    <name evidence="2" type="ORF">PLESTB_000788200</name>
</gene>
<sequence>MFAYIGHSGPSPPLNHGITRERSLSVESAIAEEVVTSLDPTTAEVAEMLFSLREGKRSRNAFESSQGTSRQDEDEAPLNPEERSSSSSGSACSTPSKVPCKALTSTSNSRQLVPLTTRSYVWRGPKRSLLNPKLANACPVQLLSSDPDEDEDVDHAVGRAPAAPACAPAAIAASPAAPGVAERSDRDKEWAALTTWLRMNLHQPRTAKREVLFIGSQSEERGWRFFLNPALAWDDVSLETKMRLRTLPQETELAFMRKYPGKPGRDWVKKTQKYRPPGGSVTFAVPLADMVYSLTSIYYRFEGRPGTGTSASAARLAAQSCADAAIGSATPLTPAAAV</sequence>
<reference evidence="2 3" key="1">
    <citation type="journal article" date="2023" name="Commun. Biol.">
        <title>Reorganization of the ancestral sex-determining regions during the evolution of trioecy in Pleodorina starrii.</title>
        <authorList>
            <person name="Takahashi K."/>
            <person name="Suzuki S."/>
            <person name="Kawai-Toyooka H."/>
            <person name="Yamamoto K."/>
            <person name="Hamaji T."/>
            <person name="Ootsuki R."/>
            <person name="Yamaguchi H."/>
            <person name="Kawachi M."/>
            <person name="Higashiyama T."/>
            <person name="Nozaki H."/>
        </authorList>
    </citation>
    <scope>NUCLEOTIDE SEQUENCE [LARGE SCALE GENOMIC DNA]</scope>
    <source>
        <strain evidence="2 3">NIES-4479</strain>
    </source>
</reference>
<dbReference type="EMBL" id="BRXU01000008">
    <property type="protein sequence ID" value="GLC53796.1"/>
    <property type="molecule type" value="Genomic_DNA"/>
</dbReference>
<evidence type="ECO:0000313" key="3">
    <source>
        <dbReference type="Proteomes" id="UP001165080"/>
    </source>
</evidence>
<organism evidence="2 3">
    <name type="scientific">Pleodorina starrii</name>
    <dbReference type="NCBI Taxonomy" id="330485"/>
    <lineage>
        <taxon>Eukaryota</taxon>
        <taxon>Viridiplantae</taxon>
        <taxon>Chlorophyta</taxon>
        <taxon>core chlorophytes</taxon>
        <taxon>Chlorophyceae</taxon>
        <taxon>CS clade</taxon>
        <taxon>Chlamydomonadales</taxon>
        <taxon>Volvocaceae</taxon>
        <taxon>Pleodorina</taxon>
    </lineage>
</organism>
<feature type="compositionally biased region" description="Low complexity" evidence="1">
    <location>
        <begin position="85"/>
        <end position="96"/>
    </location>
</feature>
<dbReference type="AlphaFoldDB" id="A0A9W6BLW8"/>
<protein>
    <submittedName>
        <fullName evidence="2">Uncharacterized protein</fullName>
    </submittedName>
</protein>
<comment type="caution">
    <text evidence="2">The sequence shown here is derived from an EMBL/GenBank/DDBJ whole genome shotgun (WGS) entry which is preliminary data.</text>
</comment>
<proteinExistence type="predicted"/>
<dbReference type="Proteomes" id="UP001165080">
    <property type="component" value="Unassembled WGS sequence"/>
</dbReference>
<evidence type="ECO:0000313" key="2">
    <source>
        <dbReference type="EMBL" id="GLC53796.1"/>
    </source>
</evidence>
<keyword evidence="3" id="KW-1185">Reference proteome</keyword>